<evidence type="ECO:0000256" key="2">
    <source>
        <dbReference type="PROSITE-ProRule" id="PRU00464"/>
    </source>
</evidence>
<dbReference type="InterPro" id="IPR036265">
    <property type="entry name" value="HIT-like_sf"/>
</dbReference>
<dbReference type="SUPFAM" id="SSF54197">
    <property type="entry name" value="HIT-like"/>
    <property type="match status" value="1"/>
</dbReference>
<dbReference type="CDD" id="cd01275">
    <property type="entry name" value="FHIT"/>
    <property type="match status" value="1"/>
</dbReference>
<dbReference type="Proteomes" id="UP001141327">
    <property type="component" value="Unassembled WGS sequence"/>
</dbReference>
<feature type="domain" description="HIT" evidence="4">
    <location>
        <begin position="2"/>
        <end position="108"/>
    </location>
</feature>
<dbReference type="PANTHER" id="PTHR46243:SF1">
    <property type="entry name" value="BIS(5'-ADENOSYL)-TRIPHOSPHATASE"/>
    <property type="match status" value="1"/>
</dbReference>
<evidence type="ECO:0000313" key="5">
    <source>
        <dbReference type="EMBL" id="KAJ4461002.1"/>
    </source>
</evidence>
<dbReference type="PANTHER" id="PTHR46243">
    <property type="entry name" value="BIS(5'-ADENOSYL)-TRIPHOSPHATASE"/>
    <property type="match status" value="1"/>
</dbReference>
<proteinExistence type="predicted"/>
<dbReference type="EC" id="3.6.1.29" evidence="3"/>
<evidence type="ECO:0000256" key="3">
    <source>
        <dbReference type="RuleBase" id="RU366076"/>
    </source>
</evidence>
<comment type="caution">
    <text evidence="5">The sequence shown here is derived from an EMBL/GenBank/DDBJ whole genome shotgun (WGS) entry which is preliminary data.</text>
</comment>
<keyword evidence="3 5" id="KW-0378">Hydrolase</keyword>
<evidence type="ECO:0000256" key="1">
    <source>
        <dbReference type="ARBA" id="ARBA00022741"/>
    </source>
</evidence>
<dbReference type="GO" id="GO:0016787">
    <property type="term" value="F:hydrolase activity"/>
    <property type="evidence" value="ECO:0007669"/>
    <property type="project" value="UniProtKB-KW"/>
</dbReference>
<feature type="short sequence motif" description="Histidine triad motif" evidence="2">
    <location>
        <begin position="93"/>
        <end position="97"/>
    </location>
</feature>
<evidence type="ECO:0000313" key="6">
    <source>
        <dbReference type="Proteomes" id="UP001141327"/>
    </source>
</evidence>
<reference evidence="5" key="1">
    <citation type="journal article" date="2022" name="bioRxiv">
        <title>Genomics of Preaxostyla Flagellates Illuminates Evolutionary Transitions and the Path Towards Mitochondrial Loss.</title>
        <authorList>
            <person name="Novak L.V.F."/>
            <person name="Treitli S.C."/>
            <person name="Pyrih J."/>
            <person name="Halakuc P."/>
            <person name="Pipaliya S.V."/>
            <person name="Vacek V."/>
            <person name="Brzon O."/>
            <person name="Soukal P."/>
            <person name="Eme L."/>
            <person name="Dacks J.B."/>
            <person name="Karnkowska A."/>
            <person name="Elias M."/>
            <person name="Hampl V."/>
        </authorList>
    </citation>
    <scope>NUCLEOTIDE SEQUENCE</scope>
    <source>
        <strain evidence="5">RCP-MX</strain>
    </source>
</reference>
<accession>A0ABQ8UR53</accession>
<gene>
    <name evidence="5" type="ORF">PAPYR_2863</name>
</gene>
<sequence length="147" mass="16316">MAFFAAIPIPEEQIIVKTRLSFAFVNLKPVTPGHMLVSPLRVVHRFADLTCEETADLMNLARQLGPILQTVFQATSLTFSIQDGVEAGQTVPHCHVHVIPRKKGDFGGDQIYQAIEAERKPRSRQEMTLEAAMLRPLCSQIASHPLS</sequence>
<keyword evidence="6" id="KW-1185">Reference proteome</keyword>
<dbReference type="PROSITE" id="PS51084">
    <property type="entry name" value="HIT_2"/>
    <property type="match status" value="1"/>
</dbReference>
<comment type="cofactor">
    <cofactor evidence="3">
        <name>Mn(2+)</name>
        <dbReference type="ChEBI" id="CHEBI:29035"/>
    </cofactor>
</comment>
<dbReference type="Pfam" id="PF01230">
    <property type="entry name" value="HIT"/>
    <property type="match status" value="1"/>
</dbReference>
<dbReference type="Gene3D" id="3.30.428.10">
    <property type="entry name" value="HIT-like"/>
    <property type="match status" value="1"/>
</dbReference>
<keyword evidence="1 3" id="KW-0547">Nucleotide-binding</keyword>
<organism evidence="5 6">
    <name type="scientific">Paratrimastix pyriformis</name>
    <dbReference type="NCBI Taxonomy" id="342808"/>
    <lineage>
        <taxon>Eukaryota</taxon>
        <taxon>Metamonada</taxon>
        <taxon>Preaxostyla</taxon>
        <taxon>Paratrimastigidae</taxon>
        <taxon>Paratrimastix</taxon>
    </lineage>
</organism>
<protein>
    <recommendedName>
        <fullName evidence="3">Bis(5'-adenosyl)-triphosphatase</fullName>
        <ecNumber evidence="3">3.6.1.29</ecNumber>
    </recommendedName>
</protein>
<dbReference type="InterPro" id="IPR011146">
    <property type="entry name" value="HIT-like"/>
</dbReference>
<dbReference type="InterPro" id="IPR051884">
    <property type="entry name" value="Bis(5'-adenosyl)-TPase_reg"/>
</dbReference>
<evidence type="ECO:0000259" key="4">
    <source>
        <dbReference type="PROSITE" id="PS51084"/>
    </source>
</evidence>
<comment type="catalytic activity">
    <reaction evidence="3">
        <text>P(1),P(3)-bis(5'-adenosyl) triphosphate + H2O = AMP + ADP + 2 H(+)</text>
        <dbReference type="Rhea" id="RHEA:13893"/>
        <dbReference type="ChEBI" id="CHEBI:15377"/>
        <dbReference type="ChEBI" id="CHEBI:15378"/>
        <dbReference type="ChEBI" id="CHEBI:58529"/>
        <dbReference type="ChEBI" id="CHEBI:456215"/>
        <dbReference type="ChEBI" id="CHEBI:456216"/>
        <dbReference type="EC" id="3.6.1.29"/>
    </reaction>
</comment>
<name>A0ABQ8UR53_9EUKA</name>
<dbReference type="InterPro" id="IPR039383">
    <property type="entry name" value="FHIT"/>
</dbReference>
<dbReference type="EMBL" id="JAPMOS010000010">
    <property type="protein sequence ID" value="KAJ4461002.1"/>
    <property type="molecule type" value="Genomic_DNA"/>
</dbReference>